<evidence type="ECO:0000313" key="3">
    <source>
        <dbReference type="EMBL" id="GAA0339929.1"/>
    </source>
</evidence>
<reference evidence="3 4" key="1">
    <citation type="journal article" date="2019" name="Int. J. Syst. Evol. Microbiol.">
        <title>The Global Catalogue of Microorganisms (GCM) 10K type strain sequencing project: providing services to taxonomists for standard genome sequencing and annotation.</title>
        <authorList>
            <consortium name="The Broad Institute Genomics Platform"/>
            <consortium name="The Broad Institute Genome Sequencing Center for Infectious Disease"/>
            <person name="Wu L."/>
            <person name="Ma J."/>
        </authorList>
    </citation>
    <scope>NUCLEOTIDE SEQUENCE [LARGE SCALE GENOMIC DNA]</scope>
    <source>
        <strain evidence="3 4">JCM 9731</strain>
    </source>
</reference>
<dbReference type="PANTHER" id="PTHR37302:SF3">
    <property type="entry name" value="DAMAGE-INDUCIBLE PROTEIN DINB"/>
    <property type="match status" value="1"/>
</dbReference>
<dbReference type="InterPro" id="IPR034660">
    <property type="entry name" value="DinB/YfiT-like"/>
</dbReference>
<organism evidence="3 4">
    <name type="scientific">Bacillus carboniphilus</name>
    <dbReference type="NCBI Taxonomy" id="86663"/>
    <lineage>
        <taxon>Bacteria</taxon>
        <taxon>Bacillati</taxon>
        <taxon>Bacillota</taxon>
        <taxon>Bacilli</taxon>
        <taxon>Bacillales</taxon>
        <taxon>Bacillaceae</taxon>
        <taxon>Bacillus</taxon>
    </lineage>
</organism>
<keyword evidence="4" id="KW-1185">Reference proteome</keyword>
<dbReference type="PANTHER" id="PTHR37302">
    <property type="entry name" value="SLR1116 PROTEIN"/>
    <property type="match status" value="1"/>
</dbReference>
<dbReference type="EMBL" id="BAAADJ010000057">
    <property type="protein sequence ID" value="GAA0339929.1"/>
    <property type="molecule type" value="Genomic_DNA"/>
</dbReference>
<evidence type="ECO:0000256" key="2">
    <source>
        <dbReference type="ARBA" id="ARBA00022723"/>
    </source>
</evidence>
<gene>
    <name evidence="3" type="ORF">GCM10008967_32890</name>
</gene>
<keyword evidence="2" id="KW-0479">Metal-binding</keyword>
<dbReference type="Pfam" id="PF05163">
    <property type="entry name" value="DinB"/>
    <property type="match status" value="1"/>
</dbReference>
<dbReference type="SUPFAM" id="SSF109854">
    <property type="entry name" value="DinB/YfiT-like putative metalloenzymes"/>
    <property type="match status" value="1"/>
</dbReference>
<dbReference type="InterPro" id="IPR007837">
    <property type="entry name" value="DinB"/>
</dbReference>
<sequence length="165" mass="19408">MKTLFQYNWMVRDEWYQWCESVNEQELLQPRTGGVGGILKTLFHIADVEWSWMMILQGKPAGLEDFEEFNSLEKIRGLDAKYRQEVEVFVREWEPSFENRLLKLPEPDGTVETHTWGEVMRHIIAHEIHHIGQLSVWSREMGKKPVSASLIGRSLVDKERIPSEQ</sequence>
<dbReference type="RefSeq" id="WP_343801319.1">
    <property type="nucleotide sequence ID" value="NZ_BAAADJ010000057.1"/>
</dbReference>
<comment type="similarity">
    <text evidence="1">Belongs to the DinB family.</text>
</comment>
<protein>
    <submittedName>
        <fullName evidence="3">DinB family protein</fullName>
    </submittedName>
</protein>
<evidence type="ECO:0000313" key="4">
    <source>
        <dbReference type="Proteomes" id="UP001500782"/>
    </source>
</evidence>
<dbReference type="Gene3D" id="1.20.120.450">
    <property type="entry name" value="dinb family like domain"/>
    <property type="match status" value="1"/>
</dbReference>
<evidence type="ECO:0000256" key="1">
    <source>
        <dbReference type="ARBA" id="ARBA00008635"/>
    </source>
</evidence>
<accession>A0ABN0WJT0</accession>
<comment type="caution">
    <text evidence="3">The sequence shown here is derived from an EMBL/GenBank/DDBJ whole genome shotgun (WGS) entry which is preliminary data.</text>
</comment>
<dbReference type="Proteomes" id="UP001500782">
    <property type="component" value="Unassembled WGS sequence"/>
</dbReference>
<proteinExistence type="inferred from homology"/>
<name>A0ABN0WJT0_9BACI</name>